<dbReference type="CDD" id="cd00093">
    <property type="entry name" value="HTH_XRE"/>
    <property type="match status" value="1"/>
</dbReference>
<name>A0ABX5WTK1_9GAMM</name>
<dbReference type="Proteomes" id="UP000315947">
    <property type="component" value="Chromosome"/>
</dbReference>
<evidence type="ECO:0000259" key="1">
    <source>
        <dbReference type="PROSITE" id="PS50943"/>
    </source>
</evidence>
<protein>
    <submittedName>
        <fullName evidence="2">Helix-turn-helix transcriptional regulator</fullName>
    </submittedName>
</protein>
<dbReference type="SUPFAM" id="SSF47413">
    <property type="entry name" value="lambda repressor-like DNA-binding domains"/>
    <property type="match status" value="1"/>
</dbReference>
<feature type="domain" description="HTH cro/C1-type" evidence="1">
    <location>
        <begin position="45"/>
        <end position="75"/>
    </location>
</feature>
<reference evidence="2 3" key="1">
    <citation type="submission" date="2019-07" db="EMBL/GenBank/DDBJ databases">
        <title>Shewanella sp. YLB-06 whole genomic sequence.</title>
        <authorList>
            <person name="Yu L."/>
        </authorList>
    </citation>
    <scope>NUCLEOTIDE SEQUENCE [LARGE SCALE GENOMIC DNA]</scope>
    <source>
        <strain evidence="2 3">YLB-06</strain>
    </source>
</reference>
<gene>
    <name evidence="2" type="ORF">FM037_02660</name>
</gene>
<accession>A0ABX5WTK1</accession>
<keyword evidence="3" id="KW-1185">Reference proteome</keyword>
<dbReference type="InterPro" id="IPR001387">
    <property type="entry name" value="Cro/C1-type_HTH"/>
</dbReference>
<dbReference type="EMBL" id="CP041614">
    <property type="protein sequence ID" value="QDO82339.1"/>
    <property type="molecule type" value="Genomic_DNA"/>
</dbReference>
<organism evidence="2 3">
    <name type="scientific">Shewanella psychropiezotolerans</name>
    <dbReference type="NCBI Taxonomy" id="2593655"/>
    <lineage>
        <taxon>Bacteria</taxon>
        <taxon>Pseudomonadati</taxon>
        <taxon>Pseudomonadota</taxon>
        <taxon>Gammaproteobacteria</taxon>
        <taxon>Alteromonadales</taxon>
        <taxon>Shewanellaceae</taxon>
        <taxon>Shewanella</taxon>
    </lineage>
</organism>
<evidence type="ECO:0000313" key="3">
    <source>
        <dbReference type="Proteomes" id="UP000315947"/>
    </source>
</evidence>
<evidence type="ECO:0000313" key="2">
    <source>
        <dbReference type="EMBL" id="QDO82339.1"/>
    </source>
</evidence>
<dbReference type="RefSeq" id="WP_144044730.1">
    <property type="nucleotide sequence ID" value="NZ_CP041614.1"/>
</dbReference>
<dbReference type="InterPro" id="IPR010982">
    <property type="entry name" value="Lambda_DNA-bd_dom_sf"/>
</dbReference>
<sequence>MNQRQYKGIDEYLFQKRTQQDLSQEGLALALQQFDPLFSELDSLTISRWERGRVSPNIRRQVALMEFFGDEPHLLLANPDFELKQLPSMSAFQQMLEQQTNYNHVMGAHPYIPQDELNFEKLNKRSDNLLQKLRWVCNAHNNLTRQRESWDAESLAQLVLFPSTEVIFYQIDDILMGHSLYIRIDEDTLSALLSGKMQETQLSTDDLIEKDKPACLYMLSAYIGGRHVAEDSLLHMLFTLLENPLNLSLGYKARSDIGIKLMDFLSGKRVGQGEVLKERLDGAKYLGKRYSYISFYLPRADLLASPLMLNVMRKQGRS</sequence>
<dbReference type="PROSITE" id="PS50943">
    <property type="entry name" value="HTH_CROC1"/>
    <property type="match status" value="1"/>
</dbReference>
<dbReference type="Gene3D" id="1.10.260.40">
    <property type="entry name" value="lambda repressor-like DNA-binding domains"/>
    <property type="match status" value="1"/>
</dbReference>
<proteinExistence type="predicted"/>